<name>A0A2V1N0S3_9LACO</name>
<reference evidence="2 3" key="1">
    <citation type="journal article" date="2018" name="Int. J. Syst. Evol. Microbiol.">
        <title>Lactobacillus bambusae sp. nov., isolated from a traditional fermented Ma-bamboo shoots of Taiwan.</title>
        <authorList>
            <person name="Wang L.-T."/>
        </authorList>
    </citation>
    <scope>NUCLEOTIDE SEQUENCE [LARGE SCALE GENOMIC DNA]</scope>
    <source>
        <strain evidence="2 3">BS-W1</strain>
    </source>
</reference>
<evidence type="ECO:0000256" key="1">
    <source>
        <dbReference type="SAM" id="Phobius"/>
    </source>
</evidence>
<gene>
    <name evidence="2" type="ORF">DCM90_01150</name>
</gene>
<dbReference type="InterPro" id="IPR018672">
    <property type="entry name" value="DUF2140"/>
</dbReference>
<organism evidence="2 3">
    <name type="scientific">Levilactobacillus bambusae</name>
    <dbReference type="NCBI Taxonomy" id="2024736"/>
    <lineage>
        <taxon>Bacteria</taxon>
        <taxon>Bacillati</taxon>
        <taxon>Bacillota</taxon>
        <taxon>Bacilli</taxon>
        <taxon>Lactobacillales</taxon>
        <taxon>Lactobacillaceae</taxon>
        <taxon>Levilactobacillus</taxon>
    </lineage>
</organism>
<dbReference type="OrthoDB" id="2241695at2"/>
<evidence type="ECO:0000313" key="2">
    <source>
        <dbReference type="EMBL" id="PWG00814.1"/>
    </source>
</evidence>
<dbReference type="Pfam" id="PF09911">
    <property type="entry name" value="DUF2140"/>
    <property type="match status" value="1"/>
</dbReference>
<dbReference type="EMBL" id="QCXQ01000001">
    <property type="protein sequence ID" value="PWG00814.1"/>
    <property type="molecule type" value="Genomic_DNA"/>
</dbReference>
<sequence length="195" mass="21694">MRTTPTRNRWKLAFFTLLGVIVAVILYLGLVVFSPVNQPTPDRQTQTEKTSFDVSLTKQQLNGLSTYYLNKLQKDQDMKYHFKVTDQAVVTGTTKILGANVNFVLVMTPTVLPNGNIQLKAKSLSAGSLPIPIKLVMTYISHNYTLPKWVALNSHEKTITLDLSRVGGKNGVNYSAEKIDLNGKGQLDFKVIVPK</sequence>
<dbReference type="RefSeq" id="WP_109249527.1">
    <property type="nucleotide sequence ID" value="NZ_QCXQ01000001.1"/>
</dbReference>
<feature type="transmembrane region" description="Helical" evidence="1">
    <location>
        <begin position="12"/>
        <end position="33"/>
    </location>
</feature>
<keyword evidence="1" id="KW-1133">Transmembrane helix</keyword>
<comment type="caution">
    <text evidence="2">The sequence shown here is derived from an EMBL/GenBank/DDBJ whole genome shotgun (WGS) entry which is preliminary data.</text>
</comment>
<keyword evidence="1" id="KW-0812">Transmembrane</keyword>
<protein>
    <submittedName>
        <fullName evidence="2">DUF2140 domain-containing protein</fullName>
    </submittedName>
</protein>
<keyword evidence="3" id="KW-1185">Reference proteome</keyword>
<keyword evidence="1" id="KW-0472">Membrane</keyword>
<dbReference type="Proteomes" id="UP000245080">
    <property type="component" value="Unassembled WGS sequence"/>
</dbReference>
<proteinExistence type="predicted"/>
<dbReference type="AlphaFoldDB" id="A0A2V1N0S3"/>
<accession>A0A2V1N0S3</accession>
<evidence type="ECO:0000313" key="3">
    <source>
        <dbReference type="Proteomes" id="UP000245080"/>
    </source>
</evidence>